<sequence length="146" mass="15053">MPDSPGEGGQFAADLYELFEVAQKDLRPLAELYSGFSSSVDGSNSYDLDPAPAGGTVFGGQGALRSGSALTALRDDVQYAFALSSQHIESAAATLIEVAESYAGTDDETRSDFDAFVSENYPDGAESTPAASPTYPASGGGPVPRD</sequence>
<evidence type="ECO:0000256" key="1">
    <source>
        <dbReference type="SAM" id="MobiDB-lite"/>
    </source>
</evidence>
<reference evidence="2 3" key="1">
    <citation type="submission" date="2018-12" db="EMBL/GenBank/DDBJ databases">
        <title>Glycomyces sp. YIM 121974 draft genome.</title>
        <authorList>
            <person name="Li Q."/>
        </authorList>
    </citation>
    <scope>NUCLEOTIDE SEQUENCE [LARGE SCALE GENOMIC DNA]</scope>
    <source>
        <strain evidence="2 3">YIM 121974</strain>
    </source>
</reference>
<protein>
    <submittedName>
        <fullName evidence="2">Uncharacterized protein</fullName>
    </submittedName>
</protein>
<organism evidence="2 3">
    <name type="scientific">Glycomyces terrestris</name>
    <dbReference type="NCBI Taxonomy" id="2493553"/>
    <lineage>
        <taxon>Bacteria</taxon>
        <taxon>Bacillati</taxon>
        <taxon>Actinomycetota</taxon>
        <taxon>Actinomycetes</taxon>
        <taxon>Glycomycetales</taxon>
        <taxon>Glycomycetaceae</taxon>
        <taxon>Glycomyces</taxon>
    </lineage>
</organism>
<comment type="caution">
    <text evidence="2">The sequence shown here is derived from an EMBL/GenBank/DDBJ whole genome shotgun (WGS) entry which is preliminary data.</text>
</comment>
<dbReference type="OrthoDB" id="5190453at2"/>
<feature type="region of interest" description="Disordered" evidence="1">
    <location>
        <begin position="106"/>
        <end position="146"/>
    </location>
</feature>
<name>A0A426UXS5_9ACTN</name>
<dbReference type="RefSeq" id="WP_125247885.1">
    <property type="nucleotide sequence ID" value="NZ_RSEB01000003.1"/>
</dbReference>
<evidence type="ECO:0000313" key="2">
    <source>
        <dbReference type="EMBL" id="RRR99371.1"/>
    </source>
</evidence>
<dbReference type="Proteomes" id="UP000277256">
    <property type="component" value="Unassembled WGS sequence"/>
</dbReference>
<dbReference type="EMBL" id="RSEB01000003">
    <property type="protein sequence ID" value="RRR99371.1"/>
    <property type="molecule type" value="Genomic_DNA"/>
</dbReference>
<evidence type="ECO:0000313" key="3">
    <source>
        <dbReference type="Proteomes" id="UP000277256"/>
    </source>
</evidence>
<gene>
    <name evidence="2" type="ORF">EIW28_11695</name>
</gene>
<dbReference type="AlphaFoldDB" id="A0A426UXS5"/>
<accession>A0A426UXS5</accession>
<proteinExistence type="predicted"/>
<keyword evidence="3" id="KW-1185">Reference proteome</keyword>